<proteinExistence type="predicted"/>
<name>A0A7E4V946_PANRE</name>
<evidence type="ECO:0000313" key="1">
    <source>
        <dbReference type="Proteomes" id="UP000492821"/>
    </source>
</evidence>
<reference evidence="1" key="1">
    <citation type="journal article" date="2013" name="Genetics">
        <title>The draft genome and transcriptome of Panagrellus redivivus are shaped by the harsh demands of a free-living lifestyle.</title>
        <authorList>
            <person name="Srinivasan J."/>
            <person name="Dillman A.R."/>
            <person name="Macchietto M.G."/>
            <person name="Heikkinen L."/>
            <person name="Lakso M."/>
            <person name="Fracchia K.M."/>
            <person name="Antoshechkin I."/>
            <person name="Mortazavi A."/>
            <person name="Wong G."/>
            <person name="Sternberg P.W."/>
        </authorList>
    </citation>
    <scope>NUCLEOTIDE SEQUENCE [LARGE SCALE GENOMIC DNA]</scope>
    <source>
        <strain evidence="1">MT8872</strain>
    </source>
</reference>
<reference evidence="2" key="2">
    <citation type="submission" date="2020-10" db="UniProtKB">
        <authorList>
            <consortium name="WormBaseParasite"/>
        </authorList>
    </citation>
    <scope>IDENTIFICATION</scope>
</reference>
<evidence type="ECO:0000313" key="2">
    <source>
        <dbReference type="WBParaSite" id="Pan_g175.t1"/>
    </source>
</evidence>
<dbReference type="AlphaFoldDB" id="A0A7E4V946"/>
<keyword evidence="1" id="KW-1185">Reference proteome</keyword>
<dbReference type="InterPro" id="IPR012340">
    <property type="entry name" value="NA-bd_OB-fold"/>
</dbReference>
<organism evidence="1 2">
    <name type="scientific">Panagrellus redivivus</name>
    <name type="common">Microworm</name>
    <dbReference type="NCBI Taxonomy" id="6233"/>
    <lineage>
        <taxon>Eukaryota</taxon>
        <taxon>Metazoa</taxon>
        <taxon>Ecdysozoa</taxon>
        <taxon>Nematoda</taxon>
        <taxon>Chromadorea</taxon>
        <taxon>Rhabditida</taxon>
        <taxon>Tylenchina</taxon>
        <taxon>Panagrolaimomorpha</taxon>
        <taxon>Panagrolaimoidea</taxon>
        <taxon>Panagrolaimidae</taxon>
        <taxon>Panagrellus</taxon>
    </lineage>
</organism>
<dbReference type="SUPFAM" id="SSF50249">
    <property type="entry name" value="Nucleic acid-binding proteins"/>
    <property type="match status" value="1"/>
</dbReference>
<dbReference type="WBParaSite" id="Pan_g175.t1">
    <property type="protein sequence ID" value="Pan_g175.t1"/>
    <property type="gene ID" value="Pan_g175"/>
</dbReference>
<dbReference type="Proteomes" id="UP000492821">
    <property type="component" value="Unassembled WGS sequence"/>
</dbReference>
<sequence length="152" mass="16493">MTKILGLHGRHYSTARPLTDSATILSISPKSGPVTLVLQVQAVGKPEEVTTQFGDTVHVRVVFVGEDDKLTVPGHAFGKNADKVQDFLPIGARIVMKTSPVDPEKDLFGSEAKFSLRLNTDTRISCAGLIPYDDTPQDHAIVSESDIIHDDE</sequence>
<accession>A0A7E4V946</accession>
<protein>
    <submittedName>
        <fullName evidence="2">DnaJ_C domain-containing protein</fullName>
    </submittedName>
</protein>